<feature type="region of interest" description="Disordered" evidence="1">
    <location>
        <begin position="149"/>
        <end position="168"/>
    </location>
</feature>
<gene>
    <name evidence="2" type="ORF">TGEB3V08_LOCUS3637</name>
</gene>
<dbReference type="AlphaFoldDB" id="A0A7R9JWC8"/>
<protein>
    <submittedName>
        <fullName evidence="2">Uncharacterized protein</fullName>
    </submittedName>
</protein>
<dbReference type="EMBL" id="OE840167">
    <property type="protein sequence ID" value="CAD7589715.1"/>
    <property type="molecule type" value="Genomic_DNA"/>
</dbReference>
<feature type="compositionally biased region" description="Basic and acidic residues" evidence="1">
    <location>
        <begin position="149"/>
        <end position="160"/>
    </location>
</feature>
<evidence type="ECO:0000313" key="2">
    <source>
        <dbReference type="EMBL" id="CAD7589715.1"/>
    </source>
</evidence>
<proteinExistence type="predicted"/>
<organism evidence="2">
    <name type="scientific">Timema genevievae</name>
    <name type="common">Walking stick</name>
    <dbReference type="NCBI Taxonomy" id="629358"/>
    <lineage>
        <taxon>Eukaryota</taxon>
        <taxon>Metazoa</taxon>
        <taxon>Ecdysozoa</taxon>
        <taxon>Arthropoda</taxon>
        <taxon>Hexapoda</taxon>
        <taxon>Insecta</taxon>
        <taxon>Pterygota</taxon>
        <taxon>Neoptera</taxon>
        <taxon>Polyneoptera</taxon>
        <taxon>Phasmatodea</taxon>
        <taxon>Timematodea</taxon>
        <taxon>Timematoidea</taxon>
        <taxon>Timematidae</taxon>
        <taxon>Timema</taxon>
    </lineage>
</organism>
<reference evidence="2" key="1">
    <citation type="submission" date="2020-11" db="EMBL/GenBank/DDBJ databases">
        <authorList>
            <person name="Tran Van P."/>
        </authorList>
    </citation>
    <scope>NUCLEOTIDE SEQUENCE</scope>
</reference>
<evidence type="ECO:0000256" key="1">
    <source>
        <dbReference type="SAM" id="MobiDB-lite"/>
    </source>
</evidence>
<name>A0A7R9JWC8_TIMGE</name>
<sequence>MLSVEDHFKDYLLEEKPLPVHPTEIRTSISPSSAVWLYTTDALANYATEAGLEFNNIGEEYKNKFIKSTFGVKIEVRISETPPQSLLEQHFIVPKQTSLGQNFQHVYHPHWWERLVGSRSGVLRYLTHKRMFGDPHILFLKAQMREKELAHERDDEETRPLSDGSAYEQQLDVRMRSKVDKKQVRHLQRTLGRTRVVSMECPRNNTMSESSYG</sequence>
<accession>A0A7R9JWC8</accession>